<dbReference type="InterPro" id="IPR009014">
    <property type="entry name" value="Transketo_C/PFOR_II"/>
</dbReference>
<evidence type="ECO:0000313" key="5">
    <source>
        <dbReference type="EMBL" id="HDN84216.1"/>
    </source>
</evidence>
<dbReference type="FunFam" id="3.40.50.920:FF:000001">
    <property type="entry name" value="Pyruvate dehydrogenase E1 beta subunit"/>
    <property type="match status" value="1"/>
</dbReference>
<dbReference type="InterPro" id="IPR033248">
    <property type="entry name" value="Transketolase_C"/>
</dbReference>
<dbReference type="FunFam" id="3.40.50.970:FF:000001">
    <property type="entry name" value="Pyruvate dehydrogenase E1 beta subunit"/>
    <property type="match status" value="1"/>
</dbReference>
<dbReference type="InterPro" id="IPR005475">
    <property type="entry name" value="Transketolase-like_Pyr-bd"/>
</dbReference>
<dbReference type="Gene3D" id="3.40.50.970">
    <property type="match status" value="1"/>
</dbReference>
<organism evidence="5">
    <name type="scientific">Aerophobetes bacterium</name>
    <dbReference type="NCBI Taxonomy" id="2030807"/>
    <lineage>
        <taxon>Bacteria</taxon>
        <taxon>Candidatus Aerophobota</taxon>
    </lineage>
</organism>
<feature type="domain" description="Transketolase-like pyrimidine-binding" evidence="4">
    <location>
        <begin position="4"/>
        <end position="178"/>
    </location>
</feature>
<evidence type="ECO:0000256" key="2">
    <source>
        <dbReference type="ARBA" id="ARBA00023002"/>
    </source>
</evidence>
<keyword evidence="3" id="KW-0786">Thiamine pyrophosphate</keyword>
<dbReference type="PANTHER" id="PTHR43257:SF2">
    <property type="entry name" value="PYRUVATE DEHYDROGENASE E1 COMPONENT SUBUNIT BETA"/>
    <property type="match status" value="1"/>
</dbReference>
<evidence type="ECO:0000259" key="4">
    <source>
        <dbReference type="SMART" id="SM00861"/>
    </source>
</evidence>
<reference evidence="5" key="1">
    <citation type="journal article" date="2020" name="mSystems">
        <title>Genome- and Community-Level Interaction Insights into Carbon Utilization and Element Cycling Functions of Hydrothermarchaeota in Hydrothermal Sediment.</title>
        <authorList>
            <person name="Zhou Z."/>
            <person name="Liu Y."/>
            <person name="Xu W."/>
            <person name="Pan J."/>
            <person name="Luo Z.H."/>
            <person name="Li M."/>
        </authorList>
    </citation>
    <scope>NUCLEOTIDE SEQUENCE [LARGE SCALE GENOMIC DNA]</scope>
    <source>
        <strain evidence="5">HyVt-219</strain>
    </source>
</reference>
<dbReference type="Pfam" id="PF02779">
    <property type="entry name" value="Transket_pyr"/>
    <property type="match status" value="1"/>
</dbReference>
<dbReference type="SMART" id="SM00861">
    <property type="entry name" value="Transket_pyr"/>
    <property type="match status" value="1"/>
</dbReference>
<dbReference type="SUPFAM" id="SSF52922">
    <property type="entry name" value="TK C-terminal domain-like"/>
    <property type="match status" value="1"/>
</dbReference>
<proteinExistence type="predicted"/>
<accession>A0A7V0MYW0</accession>
<dbReference type="AlphaFoldDB" id="A0A7V0MYW0"/>
<sequence>MPELTGVEALRAALKEEMYKDRDVFVMGEDITRYGFGVCRGLLEEFGPERVRNTPISEAAIIGAAIGAALRGMKPVAEIMFVDFILIGMDQIVNQAAKMIYLSNGELDLPLTIRTPEGTEWYGGGCQHSQTLHSLFVNIPGLKIVIPSDPYDAKGLLKTAIQDRNPVLFFEHKQLYIQKGEVPKHEYTIPFGKAAIKREGKDITLIATSWMVKHALDVAEELRDRVSIEVIDPRTLVPLDKETIVNSVKKTGKVLVVDESPITGGVQGEIISTIMEEAFWNMEVPPRRLGSQNTPVPFSTPLEKEVIPTKERIRKQILEMI</sequence>
<gene>
    <name evidence="5" type="ORF">ENG47_00480</name>
</gene>
<dbReference type="CDD" id="cd07036">
    <property type="entry name" value="TPP_PYR_E1-PDHc-beta_like"/>
    <property type="match status" value="1"/>
</dbReference>
<dbReference type="NCBIfam" id="NF006667">
    <property type="entry name" value="PRK09212.1"/>
    <property type="match status" value="1"/>
</dbReference>
<keyword evidence="2" id="KW-0560">Oxidoreductase</keyword>
<dbReference type="GO" id="GO:0016491">
    <property type="term" value="F:oxidoreductase activity"/>
    <property type="evidence" value="ECO:0007669"/>
    <property type="project" value="UniProtKB-KW"/>
</dbReference>
<comment type="caution">
    <text evidence="5">The sequence shown here is derived from an EMBL/GenBank/DDBJ whole genome shotgun (WGS) entry which is preliminary data.</text>
</comment>
<dbReference type="EMBL" id="DRBC01000031">
    <property type="protein sequence ID" value="HDN84216.1"/>
    <property type="molecule type" value="Genomic_DNA"/>
</dbReference>
<comment type="cofactor">
    <cofactor evidence="1">
        <name>thiamine diphosphate</name>
        <dbReference type="ChEBI" id="CHEBI:58937"/>
    </cofactor>
</comment>
<name>A0A7V0MYW0_UNCAE</name>
<protein>
    <submittedName>
        <fullName evidence="5">Alpha-ketoacid dehydrogenase subunit beta</fullName>
    </submittedName>
</protein>
<dbReference type="Proteomes" id="UP000885660">
    <property type="component" value="Unassembled WGS sequence"/>
</dbReference>
<evidence type="ECO:0000256" key="3">
    <source>
        <dbReference type="ARBA" id="ARBA00023052"/>
    </source>
</evidence>
<evidence type="ECO:0000256" key="1">
    <source>
        <dbReference type="ARBA" id="ARBA00001964"/>
    </source>
</evidence>
<dbReference type="Pfam" id="PF02780">
    <property type="entry name" value="Transketolase_C"/>
    <property type="match status" value="1"/>
</dbReference>
<dbReference type="InterPro" id="IPR029061">
    <property type="entry name" value="THDP-binding"/>
</dbReference>
<dbReference type="Gene3D" id="3.40.50.920">
    <property type="match status" value="1"/>
</dbReference>
<dbReference type="SUPFAM" id="SSF52518">
    <property type="entry name" value="Thiamin diphosphate-binding fold (THDP-binding)"/>
    <property type="match status" value="1"/>
</dbReference>
<dbReference type="PANTHER" id="PTHR43257">
    <property type="entry name" value="PYRUVATE DEHYDROGENASE E1 COMPONENT BETA SUBUNIT"/>
    <property type="match status" value="1"/>
</dbReference>